<dbReference type="SUPFAM" id="SSF53756">
    <property type="entry name" value="UDP-Glycosyltransferase/glycogen phosphorylase"/>
    <property type="match status" value="1"/>
</dbReference>
<dbReference type="Pfam" id="PF00534">
    <property type="entry name" value="Glycos_transf_1"/>
    <property type="match status" value="1"/>
</dbReference>
<evidence type="ECO:0000313" key="4">
    <source>
        <dbReference type="Proteomes" id="UP000220527"/>
    </source>
</evidence>
<keyword evidence="3" id="KW-0808">Transferase</keyword>
<evidence type="ECO:0000259" key="1">
    <source>
        <dbReference type="Pfam" id="PF00534"/>
    </source>
</evidence>
<sequence>MHILYCIPRYDSAAMGNRIHTEVIAAWRQHGVTAEVLSLAAGQPTLSTSVEEGVVVHRLPVSANWPLKVANRLCGSLLPYPYLAGAVWHFRRFLATRRYDLIHSETAFPLGLMVAMVPPRQRPPLALTLPGADIMAEPEFDYGYGRFRTVRWLLPWIFRQAALLRADSPQLGELAVRLGANPRKLVPMPYNITADSFPPPGDLHALRRTSRAQIVAKHQLDPARPIIVSLNRLHPFKGIAYLVDAMPHLRQAGLAPQLLIVGPSRTTPRFGDYGAYLAQRAAKHNLSADVLLVGGVPHEETMRYMAAADLAVVPSVAESFSRVVLEAAAVGTPPIVTRTTGVSDYVAAAEAGRVVDPRSGASIAEAIIELLGNPDAWAACSRRAYALAPNFSSERIAGALLELYRPIVERVSKNRFEVPSY</sequence>
<proteinExistence type="predicted"/>
<keyword evidence="4" id="KW-1185">Reference proteome</keyword>
<dbReference type="GO" id="GO:0016757">
    <property type="term" value="F:glycosyltransferase activity"/>
    <property type="evidence" value="ECO:0007669"/>
    <property type="project" value="InterPro"/>
</dbReference>
<evidence type="ECO:0000259" key="2">
    <source>
        <dbReference type="Pfam" id="PF13579"/>
    </source>
</evidence>
<dbReference type="OrthoDB" id="140179at2"/>
<dbReference type="AlphaFoldDB" id="A0A2A6RFJ8"/>
<dbReference type="RefSeq" id="WP_097645486.1">
    <property type="nucleotide sequence ID" value="NZ_NQWI01000120.1"/>
</dbReference>
<gene>
    <name evidence="3" type="ORF">CJ255_18020</name>
</gene>
<reference evidence="4" key="1">
    <citation type="submission" date="2017-08" db="EMBL/GenBank/DDBJ databases">
        <authorList>
            <person name="Grouzdev D.S."/>
            <person name="Gaisin V.A."/>
            <person name="Rysina M.S."/>
            <person name="Gorlenko V.M."/>
        </authorList>
    </citation>
    <scope>NUCLEOTIDE SEQUENCE [LARGE SCALE GENOMIC DNA]</scope>
    <source>
        <strain evidence="4">Kir15-3F</strain>
    </source>
</reference>
<dbReference type="EMBL" id="NQWI01000120">
    <property type="protein sequence ID" value="PDW01655.1"/>
    <property type="molecule type" value="Genomic_DNA"/>
</dbReference>
<evidence type="ECO:0000313" key="3">
    <source>
        <dbReference type="EMBL" id="PDW01655.1"/>
    </source>
</evidence>
<organism evidence="3 4">
    <name type="scientific">Candidatus Viridilinea mediisalina</name>
    <dbReference type="NCBI Taxonomy" id="2024553"/>
    <lineage>
        <taxon>Bacteria</taxon>
        <taxon>Bacillati</taxon>
        <taxon>Chloroflexota</taxon>
        <taxon>Chloroflexia</taxon>
        <taxon>Chloroflexales</taxon>
        <taxon>Chloroflexineae</taxon>
        <taxon>Oscillochloridaceae</taxon>
        <taxon>Candidatus Viridilinea</taxon>
    </lineage>
</organism>
<dbReference type="PANTHER" id="PTHR12526">
    <property type="entry name" value="GLYCOSYLTRANSFERASE"/>
    <property type="match status" value="1"/>
</dbReference>
<feature type="domain" description="Glycosyltransferase subfamily 4-like N-terminal" evidence="2">
    <location>
        <begin position="21"/>
        <end position="190"/>
    </location>
</feature>
<dbReference type="Proteomes" id="UP000220527">
    <property type="component" value="Unassembled WGS sequence"/>
</dbReference>
<dbReference type="InterPro" id="IPR001296">
    <property type="entry name" value="Glyco_trans_1"/>
</dbReference>
<protein>
    <submittedName>
        <fullName evidence="3">Glycosyl transferase family 1</fullName>
    </submittedName>
</protein>
<dbReference type="InterPro" id="IPR028098">
    <property type="entry name" value="Glyco_trans_4-like_N"/>
</dbReference>
<dbReference type="PANTHER" id="PTHR12526:SF638">
    <property type="entry name" value="SPORE COAT PROTEIN SA"/>
    <property type="match status" value="1"/>
</dbReference>
<dbReference type="CDD" id="cd03801">
    <property type="entry name" value="GT4_PimA-like"/>
    <property type="match status" value="1"/>
</dbReference>
<comment type="caution">
    <text evidence="3">The sequence shown here is derived from an EMBL/GenBank/DDBJ whole genome shotgun (WGS) entry which is preliminary data.</text>
</comment>
<dbReference type="Pfam" id="PF13579">
    <property type="entry name" value="Glyco_trans_4_4"/>
    <property type="match status" value="1"/>
</dbReference>
<feature type="domain" description="Glycosyl transferase family 1" evidence="1">
    <location>
        <begin position="212"/>
        <end position="385"/>
    </location>
</feature>
<name>A0A2A6RFJ8_9CHLR</name>
<accession>A0A2A6RFJ8</accession>
<dbReference type="Gene3D" id="3.40.50.2000">
    <property type="entry name" value="Glycogen Phosphorylase B"/>
    <property type="match status" value="2"/>
</dbReference>